<dbReference type="AlphaFoldDB" id="A0A1G6LIH7"/>
<evidence type="ECO:0000313" key="8">
    <source>
        <dbReference type="Proteomes" id="UP000242317"/>
    </source>
</evidence>
<evidence type="ECO:0000256" key="2">
    <source>
        <dbReference type="ARBA" id="ARBA00022475"/>
    </source>
</evidence>
<name>A0A1G6LIH7_9GAMM</name>
<feature type="transmembrane region" description="Helical" evidence="6">
    <location>
        <begin position="78"/>
        <end position="96"/>
    </location>
</feature>
<evidence type="ECO:0000313" key="7">
    <source>
        <dbReference type="EMBL" id="SDC43202.1"/>
    </source>
</evidence>
<gene>
    <name evidence="7" type="ORF">SAMN05421749_10583</name>
</gene>
<dbReference type="InterPro" id="IPR005598">
    <property type="entry name" value="ATP_synth_I"/>
</dbReference>
<proteinExistence type="predicted"/>
<protein>
    <submittedName>
        <fullName evidence="7">ATP synthase protein I</fullName>
    </submittedName>
</protein>
<dbReference type="RefSeq" id="WP_092619808.1">
    <property type="nucleotide sequence ID" value="NZ_FMYK01000005.1"/>
</dbReference>
<comment type="subcellular location">
    <subcellularLocation>
        <location evidence="1">Cell membrane</location>
        <topology evidence="1">Multi-pass membrane protein</topology>
    </subcellularLocation>
</comment>
<evidence type="ECO:0000256" key="4">
    <source>
        <dbReference type="ARBA" id="ARBA00022989"/>
    </source>
</evidence>
<reference evidence="8" key="1">
    <citation type="submission" date="2016-09" db="EMBL/GenBank/DDBJ databases">
        <authorList>
            <person name="Varghese N."/>
            <person name="Submissions S."/>
        </authorList>
    </citation>
    <scope>NUCLEOTIDE SEQUENCE [LARGE SCALE GENOMIC DNA]</scope>
    <source>
        <strain evidence="8">ANC 3699</strain>
    </source>
</reference>
<sequence>MRQSARLIDRRLAKAVVLFQALMIPVAAVLAWLIQDAVAAKSAALGASVYWLASSYMAWQSFRSSGARASRQILGNMYLGLIGKFVIVVVGLILILSCVSPISMVAVLGGFLLVQAMSWVAPFWLARHQA</sequence>
<keyword evidence="5 6" id="KW-0472">Membrane</keyword>
<evidence type="ECO:0000256" key="3">
    <source>
        <dbReference type="ARBA" id="ARBA00022692"/>
    </source>
</evidence>
<accession>A0A1G6LIH7</accession>
<feature type="transmembrane region" description="Helical" evidence="6">
    <location>
        <begin position="102"/>
        <end position="125"/>
    </location>
</feature>
<dbReference type="Proteomes" id="UP000242317">
    <property type="component" value="Unassembled WGS sequence"/>
</dbReference>
<keyword evidence="8" id="KW-1185">Reference proteome</keyword>
<dbReference type="Pfam" id="PF03899">
    <property type="entry name" value="ATP-synt_I"/>
    <property type="match status" value="1"/>
</dbReference>
<organism evidence="7 8">
    <name type="scientific">Acinetobacter marinus</name>
    <dbReference type="NCBI Taxonomy" id="281375"/>
    <lineage>
        <taxon>Bacteria</taxon>
        <taxon>Pseudomonadati</taxon>
        <taxon>Pseudomonadota</taxon>
        <taxon>Gammaproteobacteria</taxon>
        <taxon>Moraxellales</taxon>
        <taxon>Moraxellaceae</taxon>
        <taxon>Acinetobacter</taxon>
    </lineage>
</organism>
<evidence type="ECO:0000256" key="5">
    <source>
        <dbReference type="ARBA" id="ARBA00023136"/>
    </source>
</evidence>
<evidence type="ECO:0000256" key="1">
    <source>
        <dbReference type="ARBA" id="ARBA00004651"/>
    </source>
</evidence>
<dbReference type="OrthoDB" id="5702716at2"/>
<feature type="transmembrane region" description="Helical" evidence="6">
    <location>
        <begin position="12"/>
        <end position="34"/>
    </location>
</feature>
<keyword evidence="3 6" id="KW-0812">Transmembrane</keyword>
<feature type="transmembrane region" description="Helical" evidence="6">
    <location>
        <begin position="40"/>
        <end position="58"/>
    </location>
</feature>
<dbReference type="EMBL" id="FMYK01000005">
    <property type="protein sequence ID" value="SDC43202.1"/>
    <property type="molecule type" value="Genomic_DNA"/>
</dbReference>
<keyword evidence="2" id="KW-1003">Cell membrane</keyword>
<evidence type="ECO:0000256" key="6">
    <source>
        <dbReference type="SAM" id="Phobius"/>
    </source>
</evidence>
<dbReference type="GO" id="GO:0005886">
    <property type="term" value="C:plasma membrane"/>
    <property type="evidence" value="ECO:0007669"/>
    <property type="project" value="UniProtKB-SubCell"/>
</dbReference>
<keyword evidence="4 6" id="KW-1133">Transmembrane helix</keyword>